<proteinExistence type="predicted"/>
<evidence type="ECO:0000313" key="1">
    <source>
        <dbReference type="EMBL" id="KAH7978110.1"/>
    </source>
</evidence>
<reference evidence="1" key="1">
    <citation type="submission" date="2020-05" db="EMBL/GenBank/DDBJ databases">
        <title>Large-scale comparative analyses of tick genomes elucidate their genetic diversity and vector capacities.</title>
        <authorList>
            <person name="Jia N."/>
            <person name="Wang J."/>
            <person name="Shi W."/>
            <person name="Du L."/>
            <person name="Sun Y."/>
            <person name="Zhan W."/>
            <person name="Jiang J."/>
            <person name="Wang Q."/>
            <person name="Zhang B."/>
            <person name="Ji P."/>
            <person name="Sakyi L.B."/>
            <person name="Cui X."/>
            <person name="Yuan T."/>
            <person name="Jiang B."/>
            <person name="Yang W."/>
            <person name="Lam T.T.-Y."/>
            <person name="Chang Q."/>
            <person name="Ding S."/>
            <person name="Wang X."/>
            <person name="Zhu J."/>
            <person name="Ruan X."/>
            <person name="Zhao L."/>
            <person name="Wei J."/>
            <person name="Que T."/>
            <person name="Du C."/>
            <person name="Cheng J."/>
            <person name="Dai P."/>
            <person name="Han X."/>
            <person name="Huang E."/>
            <person name="Gao Y."/>
            <person name="Liu J."/>
            <person name="Shao H."/>
            <person name="Ye R."/>
            <person name="Li L."/>
            <person name="Wei W."/>
            <person name="Wang X."/>
            <person name="Wang C."/>
            <person name="Yang T."/>
            <person name="Huo Q."/>
            <person name="Li W."/>
            <person name="Guo W."/>
            <person name="Chen H."/>
            <person name="Zhou L."/>
            <person name="Ni X."/>
            <person name="Tian J."/>
            <person name="Zhou Y."/>
            <person name="Sheng Y."/>
            <person name="Liu T."/>
            <person name="Pan Y."/>
            <person name="Xia L."/>
            <person name="Li J."/>
            <person name="Zhao F."/>
            <person name="Cao W."/>
        </authorList>
    </citation>
    <scope>NUCLEOTIDE SEQUENCE</scope>
    <source>
        <strain evidence="1">Dsil-2018</strain>
    </source>
</reference>
<gene>
    <name evidence="1" type="ORF">HPB49_004490</name>
</gene>
<dbReference type="Proteomes" id="UP000821865">
    <property type="component" value="Chromosome 1"/>
</dbReference>
<protein>
    <submittedName>
        <fullName evidence="1">Uncharacterized protein</fullName>
    </submittedName>
</protein>
<dbReference type="EMBL" id="CM023470">
    <property type="protein sequence ID" value="KAH7978110.1"/>
    <property type="molecule type" value="Genomic_DNA"/>
</dbReference>
<organism evidence="1 2">
    <name type="scientific">Dermacentor silvarum</name>
    <name type="common">Tick</name>
    <dbReference type="NCBI Taxonomy" id="543639"/>
    <lineage>
        <taxon>Eukaryota</taxon>
        <taxon>Metazoa</taxon>
        <taxon>Ecdysozoa</taxon>
        <taxon>Arthropoda</taxon>
        <taxon>Chelicerata</taxon>
        <taxon>Arachnida</taxon>
        <taxon>Acari</taxon>
        <taxon>Parasitiformes</taxon>
        <taxon>Ixodida</taxon>
        <taxon>Ixodoidea</taxon>
        <taxon>Ixodidae</taxon>
        <taxon>Rhipicephalinae</taxon>
        <taxon>Dermacentor</taxon>
    </lineage>
</organism>
<keyword evidence="2" id="KW-1185">Reference proteome</keyword>
<evidence type="ECO:0000313" key="2">
    <source>
        <dbReference type="Proteomes" id="UP000821865"/>
    </source>
</evidence>
<comment type="caution">
    <text evidence="1">The sequence shown here is derived from an EMBL/GenBank/DDBJ whole genome shotgun (WGS) entry which is preliminary data.</text>
</comment>
<sequence length="187" mass="21290">MFSTLSARFLRSHNSQDKFQGQRGLSIEVYEEGWLLCVLAYQRVPGTACAYEEKDLAFQRHFLKLCDSQQYLLGQISNANQTPVYFDMTSNMTVSVKGTCEVKLLTTGNEKLLFTVILSCLADGAKLCPYIVFKQKKMPLEAFPKSVVVRVKEKGNITNDMVVEWYRWCGSRGWGRPSKIMFPTSLC</sequence>
<accession>A0ACB8DUW6</accession>
<name>A0ACB8DUW6_DERSI</name>